<evidence type="ECO:0000313" key="1">
    <source>
        <dbReference type="EMBL" id="TMR35681.1"/>
    </source>
</evidence>
<accession>A0A5S4GT18</accession>
<dbReference type="EMBL" id="VCKX01000031">
    <property type="protein sequence ID" value="TMR35681.1"/>
    <property type="molecule type" value="Genomic_DNA"/>
</dbReference>
<evidence type="ECO:0000313" key="2">
    <source>
        <dbReference type="Proteomes" id="UP000306628"/>
    </source>
</evidence>
<organism evidence="1 2">
    <name type="scientific">Nonomuraea zeae</name>
    <dbReference type="NCBI Taxonomy" id="1642303"/>
    <lineage>
        <taxon>Bacteria</taxon>
        <taxon>Bacillati</taxon>
        <taxon>Actinomycetota</taxon>
        <taxon>Actinomycetes</taxon>
        <taxon>Streptosporangiales</taxon>
        <taxon>Streptosporangiaceae</taxon>
        <taxon>Nonomuraea</taxon>
    </lineage>
</organism>
<comment type="caution">
    <text evidence="1">The sequence shown here is derived from an EMBL/GenBank/DDBJ whole genome shotgun (WGS) entry which is preliminary data.</text>
</comment>
<dbReference type="Proteomes" id="UP000306628">
    <property type="component" value="Unassembled WGS sequence"/>
</dbReference>
<keyword evidence="2" id="KW-1185">Reference proteome</keyword>
<reference evidence="1 2" key="1">
    <citation type="submission" date="2019-05" db="EMBL/GenBank/DDBJ databases">
        <title>Draft genome sequence of Nonomuraea zeae DSM 100528.</title>
        <authorList>
            <person name="Saricaoglu S."/>
            <person name="Isik K."/>
        </authorList>
    </citation>
    <scope>NUCLEOTIDE SEQUENCE [LARGE SCALE GENOMIC DNA]</scope>
    <source>
        <strain evidence="1 2">DSM 100528</strain>
    </source>
</reference>
<sequence length="189" mass="19397">MGQDADVLIVVPAPQQFQNATGISWCTASDGDSGLVITGFSEDGKEVGNLTAAFSGGITLAIAENSERATLTGSISASEEYGYEVDGQEVGQWGSFVIQSSQAEGNPAFSELLQSWGLLGDAFITVGYALKNGGTGGGNTQRVSCRALATGILLEGVRYIVDAGNNQEWGRIGDATLAYLGNGCGSVST</sequence>
<gene>
    <name evidence="1" type="ORF">ETD85_13170</name>
</gene>
<dbReference type="RefSeq" id="WP_138689955.1">
    <property type="nucleotide sequence ID" value="NZ_JBHSAZ010000114.1"/>
</dbReference>
<proteinExistence type="predicted"/>
<protein>
    <submittedName>
        <fullName evidence="1">Uncharacterized protein</fullName>
    </submittedName>
</protein>
<dbReference type="AlphaFoldDB" id="A0A5S4GT18"/>
<name>A0A5S4GT18_9ACTN</name>